<proteinExistence type="inferred from homology"/>
<accession>A0A2A6DWY4</accession>
<dbReference type="GO" id="GO:0008810">
    <property type="term" value="F:cellulase activity"/>
    <property type="evidence" value="ECO:0007669"/>
    <property type="project" value="UniProtKB-EC"/>
</dbReference>
<keyword evidence="2 6" id="KW-0378">Hydrolase</keyword>
<dbReference type="PANTHER" id="PTHR22298">
    <property type="entry name" value="ENDO-1,4-BETA-GLUCANASE"/>
    <property type="match status" value="1"/>
</dbReference>
<dbReference type="SUPFAM" id="SSF48208">
    <property type="entry name" value="Six-hairpin glycosidases"/>
    <property type="match status" value="1"/>
</dbReference>
<comment type="similarity">
    <text evidence="1 6 8">Belongs to the glycosyl hydrolase 9 (cellulase E) family.</text>
</comment>
<dbReference type="AlphaFoldDB" id="A0A2A6DWY4"/>
<dbReference type="Gene3D" id="1.50.10.10">
    <property type="match status" value="1"/>
</dbReference>
<dbReference type="InterPro" id="IPR008928">
    <property type="entry name" value="6-hairpin_glycosidase_sf"/>
</dbReference>
<keyword evidence="5 6" id="KW-0624">Polysaccharide degradation</keyword>
<feature type="active site" evidence="7">
    <location>
        <position position="511"/>
    </location>
</feature>
<dbReference type="GO" id="GO:0030245">
    <property type="term" value="P:cellulose catabolic process"/>
    <property type="evidence" value="ECO:0007669"/>
    <property type="project" value="UniProtKB-KW"/>
</dbReference>
<evidence type="ECO:0000256" key="4">
    <source>
        <dbReference type="ARBA" id="ARBA00023295"/>
    </source>
</evidence>
<dbReference type="InterPro" id="IPR033126">
    <property type="entry name" value="Glyco_hydro_9_Asp/Glu_AS"/>
</dbReference>
<dbReference type="SUPFAM" id="SSF81296">
    <property type="entry name" value="E set domains"/>
    <property type="match status" value="1"/>
</dbReference>
<dbReference type="InterPro" id="IPR013783">
    <property type="entry name" value="Ig-like_fold"/>
</dbReference>
<reference evidence="11 12" key="1">
    <citation type="submission" date="2016-12" db="EMBL/GenBank/DDBJ databases">
        <title>Candidatus Reconcilibacillus cellulovorans genome.</title>
        <authorList>
            <person name="Kolinko S."/>
            <person name="Wu Y.-W."/>
            <person name="Tachea F."/>
            <person name="Denzel E."/>
            <person name="Hiras J."/>
            <person name="Baecker N."/>
            <person name="Chan L.J."/>
            <person name="Eichorst S.A."/>
            <person name="Frey D."/>
            <person name="Adams P.D."/>
            <person name="Pray T."/>
            <person name="Tanjore D."/>
            <person name="Petzold C.J."/>
            <person name="Gladden J.M."/>
            <person name="Simmons B.A."/>
            <person name="Singer S.W."/>
        </authorList>
    </citation>
    <scope>NUCLEOTIDE SEQUENCE [LARGE SCALE GENOMIC DNA]</scope>
    <source>
        <strain evidence="11">JTherm</strain>
    </source>
</reference>
<gene>
    <name evidence="11" type="ORF">BLM47_13645</name>
</gene>
<dbReference type="InterPro" id="IPR012341">
    <property type="entry name" value="6hp_glycosidase-like_sf"/>
</dbReference>
<evidence type="ECO:0000256" key="8">
    <source>
        <dbReference type="RuleBase" id="RU361166"/>
    </source>
</evidence>
<dbReference type="InterPro" id="IPR018221">
    <property type="entry name" value="Glyco_hydro_9_His_AS"/>
</dbReference>
<dbReference type="Pfam" id="PF00759">
    <property type="entry name" value="Glyco_hydro_9"/>
    <property type="match status" value="1"/>
</dbReference>
<dbReference type="PROSITE" id="PS00698">
    <property type="entry name" value="GH9_3"/>
    <property type="match status" value="1"/>
</dbReference>
<evidence type="ECO:0000256" key="6">
    <source>
        <dbReference type="PROSITE-ProRule" id="PRU10059"/>
    </source>
</evidence>
<comment type="caution">
    <text evidence="11">The sequence shown here is derived from an EMBL/GenBank/DDBJ whole genome shotgun (WGS) entry which is preliminary data.</text>
</comment>
<feature type="domain" description="Glycoside hydrolase family 9" evidence="9">
    <location>
        <begin position="92"/>
        <end position="533"/>
    </location>
</feature>
<dbReference type="InterPro" id="IPR014756">
    <property type="entry name" value="Ig_E-set"/>
</dbReference>
<dbReference type="InterPro" id="IPR004197">
    <property type="entry name" value="Cellulase_Ig-like"/>
</dbReference>
<dbReference type="Gene3D" id="2.60.40.10">
    <property type="entry name" value="Immunoglobulins"/>
    <property type="match status" value="1"/>
</dbReference>
<dbReference type="EC" id="3.2.1.4" evidence="8"/>
<dbReference type="Pfam" id="PF02927">
    <property type="entry name" value="CelD_N"/>
    <property type="match status" value="1"/>
</dbReference>
<evidence type="ECO:0000259" key="9">
    <source>
        <dbReference type="Pfam" id="PF00759"/>
    </source>
</evidence>
<evidence type="ECO:0000256" key="7">
    <source>
        <dbReference type="PROSITE-ProRule" id="PRU10060"/>
    </source>
</evidence>
<feature type="domain" description="Cellulase Ig-like" evidence="10">
    <location>
        <begin position="2"/>
        <end position="80"/>
    </location>
</feature>
<dbReference type="InterPro" id="IPR001701">
    <property type="entry name" value="Glyco_hydro_9"/>
</dbReference>
<evidence type="ECO:0000256" key="2">
    <source>
        <dbReference type="ARBA" id="ARBA00022801"/>
    </source>
</evidence>
<evidence type="ECO:0000256" key="5">
    <source>
        <dbReference type="ARBA" id="ARBA00023326"/>
    </source>
</evidence>
<protein>
    <recommendedName>
        <fullName evidence="8">Endoglucanase</fullName>
        <ecNumber evidence="8">3.2.1.4</ecNumber>
    </recommendedName>
</protein>
<feature type="active site" evidence="6">
    <location>
        <position position="466"/>
    </location>
</feature>
<comment type="catalytic activity">
    <reaction evidence="8">
        <text>Endohydrolysis of (1-&gt;4)-beta-D-glucosidic linkages in cellulose, lichenin and cereal beta-D-glucans.</text>
        <dbReference type="EC" id="3.2.1.4"/>
    </reaction>
</comment>
<keyword evidence="8" id="KW-0136">Cellulose degradation</keyword>
<dbReference type="EMBL" id="MOXJ01000053">
    <property type="protein sequence ID" value="PDO09245.1"/>
    <property type="molecule type" value="Genomic_DNA"/>
</dbReference>
<name>A0A2A6DWY4_9BACL</name>
<dbReference type="PROSITE" id="PS00592">
    <property type="entry name" value="GH9_2"/>
    <property type="match status" value="1"/>
</dbReference>
<evidence type="ECO:0000313" key="11">
    <source>
        <dbReference type="EMBL" id="PDO09245.1"/>
    </source>
</evidence>
<evidence type="ECO:0000313" key="12">
    <source>
        <dbReference type="Proteomes" id="UP000243688"/>
    </source>
</evidence>
<keyword evidence="3 6" id="KW-0119">Carbohydrate metabolism</keyword>
<feature type="active site" evidence="7">
    <location>
        <position position="520"/>
    </location>
</feature>
<organism evidence="11 12">
    <name type="scientific">Candidatus Reconcilbacillus cellulovorans</name>
    <dbReference type="NCBI Taxonomy" id="1906605"/>
    <lineage>
        <taxon>Bacteria</taxon>
        <taxon>Bacillati</taxon>
        <taxon>Bacillota</taxon>
        <taxon>Bacilli</taxon>
        <taxon>Bacillales</taxon>
        <taxon>Paenibacillaceae</taxon>
        <taxon>Candidatus Reconcilbacillus</taxon>
    </lineage>
</organism>
<evidence type="ECO:0000256" key="3">
    <source>
        <dbReference type="ARBA" id="ARBA00023277"/>
    </source>
</evidence>
<dbReference type="CDD" id="cd02850">
    <property type="entry name" value="E_set_Cellulase_N"/>
    <property type="match status" value="1"/>
</dbReference>
<dbReference type="Proteomes" id="UP000243688">
    <property type="component" value="Unassembled WGS sequence"/>
</dbReference>
<keyword evidence="4 6" id="KW-0326">Glycosidase</keyword>
<evidence type="ECO:0000256" key="1">
    <source>
        <dbReference type="ARBA" id="ARBA00007072"/>
    </source>
</evidence>
<sequence length="538" mass="59423">MNVHVNQIGYRPRDRKRAMVSLPAGIGGVFAVVAEDGREVWTGQLAEPMEDPASGDRVAAADFSGLTREGSYTVRVPGIGESPPFRIAKDVYRELRRALLKFFYFQRCGMDLEERYAGPWAHRACHTADAVVYGASERRLPCSGGWHDAGDYGKYTVPAAKAVADLLLAWDWFPDAFRDPVGIPESSNGLPDILNEVRYELEWMLKMQDPEDGGVFHKVTTRVFPPLRTMPEEDAAELVLSPVSVAATATFAAATAMAARVYRPFDAEFAERLLAAAERAWRWLEEHPEDRGFRNPPDIATGEYGDETTADERYWAQAELYRTTGDERYRARLLALLERGGFSPYGLGWADVGGYGTLAYLTTNPTGKDAAAAERLREEWIGRAEQWAELARGNGYGVAMEPEDYIWGSTMVLMNRAMFWIAAHRLGGSQSLAEAAREHVHYLLGRNPLGRCYVTGFGAAPVLRPHHRPSAADGVAEPVPGMVAGGPNLRLQDDAARGMLRGMPPARCYVDHEESFSTNEVAIYWNSPAVFVLASTAV</sequence>
<evidence type="ECO:0000259" key="10">
    <source>
        <dbReference type="Pfam" id="PF02927"/>
    </source>
</evidence>